<feature type="signal peptide" evidence="1">
    <location>
        <begin position="1"/>
        <end position="20"/>
    </location>
</feature>
<evidence type="ECO:0000313" key="2">
    <source>
        <dbReference type="EMBL" id="CAD7089257.1"/>
    </source>
</evidence>
<dbReference type="InParanoid" id="A0A7R8UYB3"/>
<dbReference type="Proteomes" id="UP000594454">
    <property type="component" value="Chromosome 4"/>
</dbReference>
<organism evidence="2 3">
    <name type="scientific">Hermetia illucens</name>
    <name type="common">Black soldier fly</name>
    <dbReference type="NCBI Taxonomy" id="343691"/>
    <lineage>
        <taxon>Eukaryota</taxon>
        <taxon>Metazoa</taxon>
        <taxon>Ecdysozoa</taxon>
        <taxon>Arthropoda</taxon>
        <taxon>Hexapoda</taxon>
        <taxon>Insecta</taxon>
        <taxon>Pterygota</taxon>
        <taxon>Neoptera</taxon>
        <taxon>Endopterygota</taxon>
        <taxon>Diptera</taxon>
        <taxon>Brachycera</taxon>
        <taxon>Stratiomyomorpha</taxon>
        <taxon>Stratiomyidae</taxon>
        <taxon>Hermetiinae</taxon>
        <taxon>Hermetia</taxon>
    </lineage>
</organism>
<evidence type="ECO:0000256" key="1">
    <source>
        <dbReference type="SAM" id="SignalP"/>
    </source>
</evidence>
<dbReference type="EMBL" id="LR899012">
    <property type="protein sequence ID" value="CAD7089257.1"/>
    <property type="molecule type" value="Genomic_DNA"/>
</dbReference>
<keyword evidence="1" id="KW-0732">Signal</keyword>
<reference evidence="2 3" key="1">
    <citation type="submission" date="2020-11" db="EMBL/GenBank/DDBJ databases">
        <authorList>
            <person name="Wallbank WR R."/>
            <person name="Pardo Diaz C."/>
            <person name="Kozak K."/>
            <person name="Martin S."/>
            <person name="Jiggins C."/>
            <person name="Moest M."/>
            <person name="Warren A I."/>
            <person name="Generalovic N T."/>
            <person name="Byers J.R.P. K."/>
            <person name="Montejo-Kovacevich G."/>
            <person name="Yen C E."/>
        </authorList>
    </citation>
    <scope>NUCLEOTIDE SEQUENCE [LARGE SCALE GENOMIC DNA]</scope>
</reference>
<protein>
    <submittedName>
        <fullName evidence="2">Uncharacterized protein</fullName>
    </submittedName>
</protein>
<evidence type="ECO:0000313" key="3">
    <source>
        <dbReference type="Proteomes" id="UP000594454"/>
    </source>
</evidence>
<gene>
    <name evidence="2" type="ORF">HERILL_LOCUS11821</name>
</gene>
<name>A0A7R8UYB3_HERIL</name>
<keyword evidence="3" id="KW-1185">Reference proteome</keyword>
<proteinExistence type="predicted"/>
<accession>A0A7R8UYB3</accession>
<feature type="chain" id="PRO_5030724957" evidence="1">
    <location>
        <begin position="21"/>
        <end position="95"/>
    </location>
</feature>
<dbReference type="AlphaFoldDB" id="A0A7R8UYB3"/>
<sequence>MRGSAIFLLLLTLAVLGTHALIPIEEEAPINRFRTRFLVQYILEGDIIMVNECECIPAYECDEKNSIELVKYKCRGYNSVCCVGGSKRANEIEST</sequence>